<comment type="caution">
    <text evidence="3">The sequence shown here is derived from an EMBL/GenBank/DDBJ whole genome shotgun (WGS) entry which is preliminary data.</text>
</comment>
<evidence type="ECO:0000256" key="1">
    <source>
        <dbReference type="ARBA" id="ARBA00023002"/>
    </source>
</evidence>
<feature type="domain" description="Alcohol dehydrogenase-like C-terminal" evidence="2">
    <location>
        <begin position="17"/>
        <end position="93"/>
    </location>
</feature>
<dbReference type="Gene3D" id="3.40.50.720">
    <property type="entry name" value="NAD(P)-binding Rossmann-like Domain"/>
    <property type="match status" value="1"/>
</dbReference>
<protein>
    <recommendedName>
        <fullName evidence="2">Alcohol dehydrogenase-like C-terminal domain-containing protein</fullName>
    </recommendedName>
</protein>
<gene>
    <name evidence="3" type="ORF">OEA41_008226</name>
</gene>
<dbReference type="EMBL" id="JASNWA010000004">
    <property type="protein sequence ID" value="KAK3176900.1"/>
    <property type="molecule type" value="Genomic_DNA"/>
</dbReference>
<dbReference type="Proteomes" id="UP001276659">
    <property type="component" value="Unassembled WGS sequence"/>
</dbReference>
<evidence type="ECO:0000313" key="3">
    <source>
        <dbReference type="EMBL" id="KAK3176900.1"/>
    </source>
</evidence>
<evidence type="ECO:0000313" key="4">
    <source>
        <dbReference type="Proteomes" id="UP001276659"/>
    </source>
</evidence>
<dbReference type="SUPFAM" id="SSF51735">
    <property type="entry name" value="NAD(P)-binding Rossmann-fold domains"/>
    <property type="match status" value="1"/>
</dbReference>
<sequence length="118" mass="12236">MLGIQNPQQHVGGATSVGSNAIRLGVAAGYEVITTASPKNFEYVKNLGASQVFDYNSKTIVDDLVVALKDKTSAGVLDCISVNGAVEACADALIKIKGEKFIATCGHPPEKSPDSISV</sequence>
<organism evidence="3 4">
    <name type="scientific">Lepraria neglecta</name>
    <dbReference type="NCBI Taxonomy" id="209136"/>
    <lineage>
        <taxon>Eukaryota</taxon>
        <taxon>Fungi</taxon>
        <taxon>Dikarya</taxon>
        <taxon>Ascomycota</taxon>
        <taxon>Pezizomycotina</taxon>
        <taxon>Lecanoromycetes</taxon>
        <taxon>OSLEUM clade</taxon>
        <taxon>Lecanoromycetidae</taxon>
        <taxon>Lecanorales</taxon>
        <taxon>Lecanorineae</taxon>
        <taxon>Stereocaulaceae</taxon>
        <taxon>Lepraria</taxon>
    </lineage>
</organism>
<dbReference type="InterPro" id="IPR036291">
    <property type="entry name" value="NAD(P)-bd_dom_sf"/>
</dbReference>
<dbReference type="Pfam" id="PF00107">
    <property type="entry name" value="ADH_zinc_N"/>
    <property type="match status" value="1"/>
</dbReference>
<proteinExistence type="predicted"/>
<dbReference type="PANTHER" id="PTHR45348">
    <property type="entry name" value="HYPOTHETICAL OXIDOREDUCTASE (EUROFUNG)"/>
    <property type="match status" value="1"/>
</dbReference>
<evidence type="ECO:0000259" key="2">
    <source>
        <dbReference type="Pfam" id="PF00107"/>
    </source>
</evidence>
<keyword evidence="1" id="KW-0560">Oxidoreductase</keyword>
<dbReference type="InterPro" id="IPR047122">
    <property type="entry name" value="Trans-enoyl_RdTase-like"/>
</dbReference>
<dbReference type="GO" id="GO:0016651">
    <property type="term" value="F:oxidoreductase activity, acting on NAD(P)H"/>
    <property type="evidence" value="ECO:0007669"/>
    <property type="project" value="InterPro"/>
</dbReference>
<keyword evidence="4" id="KW-1185">Reference proteome</keyword>
<reference evidence="3" key="1">
    <citation type="submission" date="2022-11" db="EMBL/GenBank/DDBJ databases">
        <title>Chromosomal genome sequence assembly and mating type (MAT) locus characterization of the leprose asexual lichenized fungus Lepraria neglecta (Nyl.) Erichsen.</title>
        <authorList>
            <person name="Allen J.L."/>
            <person name="Pfeffer B."/>
        </authorList>
    </citation>
    <scope>NUCLEOTIDE SEQUENCE</scope>
    <source>
        <strain evidence="3">Allen 5258</strain>
    </source>
</reference>
<dbReference type="AlphaFoldDB" id="A0AAD9ZF07"/>
<dbReference type="InterPro" id="IPR013149">
    <property type="entry name" value="ADH-like_C"/>
</dbReference>
<name>A0AAD9ZF07_9LECA</name>
<dbReference type="PANTHER" id="PTHR45348:SF2">
    <property type="entry name" value="ZINC-TYPE ALCOHOL DEHYDROGENASE-LIKE PROTEIN C2E1P3.01"/>
    <property type="match status" value="1"/>
</dbReference>
<accession>A0AAD9ZF07</accession>